<dbReference type="Pfam" id="PF00535">
    <property type="entry name" value="Glycos_transf_2"/>
    <property type="match status" value="1"/>
</dbReference>
<name>A0A5C1YP21_9PROT</name>
<reference evidence="4 5" key="1">
    <citation type="submission" date="2019-09" db="EMBL/GenBank/DDBJ databases">
        <title>Genome sequencing of strain KACC 21233.</title>
        <authorList>
            <person name="Heo J."/>
            <person name="Kim S.-J."/>
            <person name="Kim J.-S."/>
            <person name="Hong S.-B."/>
            <person name="Kwon S.-W."/>
        </authorList>
    </citation>
    <scope>NUCLEOTIDE SEQUENCE [LARGE SCALE GENOMIC DNA]</scope>
    <source>
        <strain evidence="4 5">KACC 21233</strain>
    </source>
</reference>
<dbReference type="RefSeq" id="WP_149278619.1">
    <property type="nucleotide sequence ID" value="NZ_CP043506.1"/>
</dbReference>
<sequence>MTSPIIRSTFRQDHPTPSADLDLAVLLEPVILHSGATEGCEHLPSLMWLTNRLQPRILTLIGASQSICETLSFFLHSHALPTRLEICQTPPINTADESGLYYLAAPLWQTETILDWLTQQARPAAGSNVFLFEGIHHAAEQSSIWQALKNIPDCSACTLTQGQGLGIVATNPVPASLAPLLSNRPNTQALAQQIRMRQFLAFTGESWLHKSLLSTTKARAIELESRLSTACEENRTLHLRAGWHSLQEKALEDKINALQSNIQKTQEHFQNFTQNMTTWRAGLEPARKGLSSLRGMARLAARILARKPPLLAEPPNIPALPPQPAPRAHPAVDTSKNHKNLNILFVAGEADTPGVHYRCERNAEACTLAGLSATWKECAAVNPDDIAWADILVLWRVAFSGHVSIMLDIARAQNTYVVFDTDDLTFLPHMARNSLIDGIRSIGATEERMESVFADMQRTLLQADSGFAPTDALADIMRVYRPVTHTVPNIYDTQTLQRSRLAYRIRQATPDDDIIRIGYATGSRTHQKDFAQISAVMAQFLHDTPNARLVLFNDKEHGKPVLLTKEFPELEAVSAQIEWRSMVPLQDLPAEIARFDIAIAPLETQSPFCNAKSELKFFESALAGVPCIVSPTTPFRQCIRHGVTGFLANTPQEWAAALRTLSADKTLRKTMARNAYHAILWPFGPQRQAQHLATLLPGLLSGVLAAKAMETLIARDGVSPRALPIVPEHDILFHQDRLEQSSVSVIIPCYNYAEFVLEALESVRTQTLYPLDLIVVDDGSTDHSVALVHDWMARHSQRFNRLLLLQTRTNSGLGGARNCAVTHVETAFFLPLDADNRLLPQACERLAAVMDDMTAYAYPIIHQFGGSEVSPPLGNKPWQPMTLVAGNYIDAMALVAKWAWAAAGGYYVSKDAMGWEDYDLWCTLAELGLSGTHVAETLAEYRLHNTSMTDTVTETSAHKQHLVTYVEHRHPWIRLVQRTAQERAESN</sequence>
<organism evidence="4 5">
    <name type="scientific">Acetobacter vaccinii</name>
    <dbReference type="NCBI Taxonomy" id="2592655"/>
    <lineage>
        <taxon>Bacteria</taxon>
        <taxon>Pseudomonadati</taxon>
        <taxon>Pseudomonadota</taxon>
        <taxon>Alphaproteobacteria</taxon>
        <taxon>Acetobacterales</taxon>
        <taxon>Acetobacteraceae</taxon>
        <taxon>Acetobacter</taxon>
    </lineage>
</organism>
<dbReference type="InterPro" id="IPR029044">
    <property type="entry name" value="Nucleotide-diphossugar_trans"/>
</dbReference>
<feature type="compositionally biased region" description="Pro residues" evidence="2">
    <location>
        <begin position="314"/>
        <end position="327"/>
    </location>
</feature>
<keyword evidence="4" id="KW-0808">Transferase</keyword>
<dbReference type="KEGG" id="acek:FLP30_03555"/>
<dbReference type="OrthoDB" id="174925at2"/>
<keyword evidence="1" id="KW-0175">Coiled coil</keyword>
<dbReference type="InterPro" id="IPR001173">
    <property type="entry name" value="Glyco_trans_2-like"/>
</dbReference>
<dbReference type="PANTHER" id="PTHR43685">
    <property type="entry name" value="GLYCOSYLTRANSFERASE"/>
    <property type="match status" value="1"/>
</dbReference>
<dbReference type="InterPro" id="IPR050834">
    <property type="entry name" value="Glycosyltransf_2"/>
</dbReference>
<dbReference type="CDD" id="cd03801">
    <property type="entry name" value="GT4_PimA-like"/>
    <property type="match status" value="1"/>
</dbReference>
<feature type="region of interest" description="Disordered" evidence="2">
    <location>
        <begin position="314"/>
        <end position="333"/>
    </location>
</feature>
<dbReference type="Gene3D" id="3.40.50.2000">
    <property type="entry name" value="Glycogen Phosphorylase B"/>
    <property type="match status" value="1"/>
</dbReference>
<gene>
    <name evidence="4" type="ORF">FLP30_03555</name>
</gene>
<protein>
    <submittedName>
        <fullName evidence="4">Glycosyltransferase</fullName>
    </submittedName>
</protein>
<evidence type="ECO:0000313" key="5">
    <source>
        <dbReference type="Proteomes" id="UP000324536"/>
    </source>
</evidence>
<keyword evidence="5" id="KW-1185">Reference proteome</keyword>
<dbReference type="Gene3D" id="3.90.550.10">
    <property type="entry name" value="Spore Coat Polysaccharide Biosynthesis Protein SpsA, Chain A"/>
    <property type="match status" value="1"/>
</dbReference>
<feature type="domain" description="Glycosyltransferase 2-like" evidence="3">
    <location>
        <begin position="744"/>
        <end position="874"/>
    </location>
</feature>
<proteinExistence type="predicted"/>
<accession>A0A5C1YP21</accession>
<evidence type="ECO:0000259" key="3">
    <source>
        <dbReference type="Pfam" id="PF00535"/>
    </source>
</evidence>
<evidence type="ECO:0000256" key="2">
    <source>
        <dbReference type="SAM" id="MobiDB-lite"/>
    </source>
</evidence>
<dbReference type="Pfam" id="PF13692">
    <property type="entry name" value="Glyco_trans_1_4"/>
    <property type="match status" value="1"/>
</dbReference>
<feature type="coiled-coil region" evidence="1">
    <location>
        <begin position="248"/>
        <end position="275"/>
    </location>
</feature>
<dbReference type="CDD" id="cd00761">
    <property type="entry name" value="Glyco_tranf_GTA_type"/>
    <property type="match status" value="1"/>
</dbReference>
<dbReference type="GO" id="GO:0044010">
    <property type="term" value="P:single-species biofilm formation"/>
    <property type="evidence" value="ECO:0007669"/>
    <property type="project" value="TreeGrafter"/>
</dbReference>
<dbReference type="SUPFAM" id="SSF53448">
    <property type="entry name" value="Nucleotide-diphospho-sugar transferases"/>
    <property type="match status" value="1"/>
</dbReference>
<dbReference type="SUPFAM" id="SSF53756">
    <property type="entry name" value="UDP-Glycosyltransferase/glycogen phosphorylase"/>
    <property type="match status" value="1"/>
</dbReference>
<dbReference type="PANTHER" id="PTHR43685:SF2">
    <property type="entry name" value="GLYCOSYLTRANSFERASE 2-LIKE DOMAIN-CONTAINING PROTEIN"/>
    <property type="match status" value="1"/>
</dbReference>
<evidence type="ECO:0000256" key="1">
    <source>
        <dbReference type="SAM" id="Coils"/>
    </source>
</evidence>
<dbReference type="GO" id="GO:0016740">
    <property type="term" value="F:transferase activity"/>
    <property type="evidence" value="ECO:0007669"/>
    <property type="project" value="UniProtKB-KW"/>
</dbReference>
<evidence type="ECO:0000313" key="4">
    <source>
        <dbReference type="EMBL" id="QEO16939.1"/>
    </source>
</evidence>
<dbReference type="EMBL" id="CP043506">
    <property type="protein sequence ID" value="QEO16939.1"/>
    <property type="molecule type" value="Genomic_DNA"/>
</dbReference>
<dbReference type="Proteomes" id="UP000324536">
    <property type="component" value="Chromosome"/>
</dbReference>
<dbReference type="AlphaFoldDB" id="A0A5C1YP21"/>